<evidence type="ECO:0000256" key="2">
    <source>
        <dbReference type="ARBA" id="ARBA00022679"/>
    </source>
</evidence>
<comment type="caution">
    <text evidence="5">The sequence shown here is derived from an EMBL/GenBank/DDBJ whole genome shotgun (WGS) entry which is preliminary data.</text>
</comment>
<dbReference type="InterPro" id="IPR000863">
    <property type="entry name" value="Sulfotransferase_dom"/>
</dbReference>
<keyword evidence="6" id="KW-1185">Reference proteome</keyword>
<dbReference type="PANTHER" id="PTHR11783">
    <property type="entry name" value="SULFOTRANSFERASE SULT"/>
    <property type="match status" value="1"/>
</dbReference>
<dbReference type="Proteomes" id="UP001280121">
    <property type="component" value="Unassembled WGS sequence"/>
</dbReference>
<dbReference type="GO" id="GO:0008146">
    <property type="term" value="F:sulfotransferase activity"/>
    <property type="evidence" value="ECO:0007669"/>
    <property type="project" value="InterPro"/>
</dbReference>
<accession>A0AAD9WQ42</accession>
<dbReference type="EC" id="2.8.2.-" evidence="3"/>
<dbReference type="Pfam" id="PF00685">
    <property type="entry name" value="Sulfotransfer_1"/>
    <property type="match status" value="1"/>
</dbReference>
<sequence length="298" mass="34283">MDKTSDYQQKASNGVEDYLTDEIQELLSTLPREKNFDGSYLYQYQGFWYYLVESSHICNCSSFSLCIGTQSLTTNPHELVPFIDKPAYYLKINQSPTTSTFGTHIPYSSLPHSIVDSNCLIVYMCRNPLDQFISHWHFLLKIAQDRKMEPLSLEEAFESVSNGIQGFGPFWEHVLGYWKASLENPNKILFLTYEDVIENTLFYIKKLAEFLGCPFSDVEEKLGVIEEISKLCSFENMKDLEVNKTGKLQPDRGPKNSYYFRKGKVGDWTNYLTSAMSESLKILMDEKFTGSGLTFKMS</sequence>
<keyword evidence="2 3" id="KW-0808">Transferase</keyword>
<evidence type="ECO:0000313" key="5">
    <source>
        <dbReference type="EMBL" id="KAK2639584.1"/>
    </source>
</evidence>
<dbReference type="Gene3D" id="3.40.50.300">
    <property type="entry name" value="P-loop containing nucleotide triphosphate hydrolases"/>
    <property type="match status" value="1"/>
</dbReference>
<dbReference type="EMBL" id="JANJYI010000008">
    <property type="protein sequence ID" value="KAK2639584.1"/>
    <property type="molecule type" value="Genomic_DNA"/>
</dbReference>
<feature type="domain" description="Sulfotransferase" evidence="4">
    <location>
        <begin position="71"/>
        <end position="292"/>
    </location>
</feature>
<evidence type="ECO:0000259" key="4">
    <source>
        <dbReference type="Pfam" id="PF00685"/>
    </source>
</evidence>
<dbReference type="AlphaFoldDB" id="A0AAD9WQ42"/>
<protein>
    <recommendedName>
        <fullName evidence="3">Sulfotransferase</fullName>
        <ecNumber evidence="3">2.8.2.-</ecNumber>
    </recommendedName>
</protein>
<comment type="similarity">
    <text evidence="1 3">Belongs to the sulfotransferase 1 family.</text>
</comment>
<evidence type="ECO:0000256" key="1">
    <source>
        <dbReference type="ARBA" id="ARBA00005771"/>
    </source>
</evidence>
<gene>
    <name evidence="5" type="ORF">Ddye_027379</name>
</gene>
<evidence type="ECO:0000256" key="3">
    <source>
        <dbReference type="RuleBase" id="RU361155"/>
    </source>
</evidence>
<organism evidence="5 6">
    <name type="scientific">Dipteronia dyeriana</name>
    <dbReference type="NCBI Taxonomy" id="168575"/>
    <lineage>
        <taxon>Eukaryota</taxon>
        <taxon>Viridiplantae</taxon>
        <taxon>Streptophyta</taxon>
        <taxon>Embryophyta</taxon>
        <taxon>Tracheophyta</taxon>
        <taxon>Spermatophyta</taxon>
        <taxon>Magnoliopsida</taxon>
        <taxon>eudicotyledons</taxon>
        <taxon>Gunneridae</taxon>
        <taxon>Pentapetalae</taxon>
        <taxon>rosids</taxon>
        <taxon>malvids</taxon>
        <taxon>Sapindales</taxon>
        <taxon>Sapindaceae</taxon>
        <taxon>Hippocastanoideae</taxon>
        <taxon>Acereae</taxon>
        <taxon>Dipteronia</taxon>
    </lineage>
</organism>
<proteinExistence type="inferred from homology"/>
<dbReference type="InterPro" id="IPR027417">
    <property type="entry name" value="P-loop_NTPase"/>
</dbReference>
<dbReference type="SUPFAM" id="SSF52540">
    <property type="entry name" value="P-loop containing nucleoside triphosphate hydrolases"/>
    <property type="match status" value="1"/>
</dbReference>
<reference evidence="5" key="1">
    <citation type="journal article" date="2023" name="Plant J.">
        <title>Genome sequences and population genomics provide insights into the demographic history, inbreeding, and mutation load of two 'living fossil' tree species of Dipteronia.</title>
        <authorList>
            <person name="Feng Y."/>
            <person name="Comes H.P."/>
            <person name="Chen J."/>
            <person name="Zhu S."/>
            <person name="Lu R."/>
            <person name="Zhang X."/>
            <person name="Li P."/>
            <person name="Qiu J."/>
            <person name="Olsen K.M."/>
            <person name="Qiu Y."/>
        </authorList>
    </citation>
    <scope>NUCLEOTIDE SEQUENCE</scope>
    <source>
        <strain evidence="5">KIB01</strain>
    </source>
</reference>
<evidence type="ECO:0000313" key="6">
    <source>
        <dbReference type="Proteomes" id="UP001280121"/>
    </source>
</evidence>
<name>A0AAD9WQ42_9ROSI</name>